<dbReference type="InterPro" id="IPR006935">
    <property type="entry name" value="Helicase/UvrB_N"/>
</dbReference>
<dbReference type="PROSITE" id="PS51194">
    <property type="entry name" value="HELICASE_CTER"/>
    <property type="match status" value="1"/>
</dbReference>
<dbReference type="GO" id="GO:0016787">
    <property type="term" value="F:hydrolase activity"/>
    <property type="evidence" value="ECO:0007669"/>
    <property type="project" value="InterPro"/>
</dbReference>
<dbReference type="InterPro" id="IPR015927">
    <property type="entry name" value="Peptidase_S24_S26A/B/C"/>
</dbReference>
<reference evidence="5 6" key="1">
    <citation type="journal article" date="2013" name="Mar. Genomics">
        <title>Expression of sulfatases in Rhodopirellula baltica and the diversity of sulfatases in the genus Rhodopirellula.</title>
        <authorList>
            <person name="Wegner C.E."/>
            <person name="Richter-Heitmann T."/>
            <person name="Klindworth A."/>
            <person name="Klockow C."/>
            <person name="Richter M."/>
            <person name="Achstetter T."/>
            <person name="Glockner F.O."/>
            <person name="Harder J."/>
        </authorList>
    </citation>
    <scope>NUCLEOTIDE SEQUENCE [LARGE SCALE GENOMIC DNA]</scope>
    <source>
        <strain evidence="5 6">SWK14</strain>
    </source>
</reference>
<dbReference type="PANTHER" id="PTHR47396:SF1">
    <property type="entry name" value="ATP-DEPENDENT HELICASE IRC3-RELATED"/>
    <property type="match status" value="1"/>
</dbReference>
<evidence type="ECO:0000313" key="5">
    <source>
        <dbReference type="EMBL" id="ELP32683.1"/>
    </source>
</evidence>
<dbReference type="Gene3D" id="3.30.428.10">
    <property type="entry name" value="HIT-like"/>
    <property type="match status" value="1"/>
</dbReference>
<feature type="domain" description="Helicase ATP-binding" evidence="3">
    <location>
        <begin position="404"/>
        <end position="568"/>
    </location>
</feature>
<dbReference type="PROSITE" id="PS51084">
    <property type="entry name" value="HIT_2"/>
    <property type="match status" value="1"/>
</dbReference>
<dbReference type="CDD" id="cd18032">
    <property type="entry name" value="DEXHc_RE_I_III_res"/>
    <property type="match status" value="1"/>
</dbReference>
<dbReference type="CDD" id="cd06529">
    <property type="entry name" value="S24_LexA-like"/>
    <property type="match status" value="1"/>
</dbReference>
<dbReference type="SUPFAM" id="SSF51306">
    <property type="entry name" value="LexA/Signal peptidase"/>
    <property type="match status" value="1"/>
</dbReference>
<comment type="caution">
    <text evidence="5">The sequence shown here is derived from an EMBL/GenBank/DDBJ whole genome shotgun (WGS) entry which is preliminary data.</text>
</comment>
<dbReference type="InterPro" id="IPR036286">
    <property type="entry name" value="LexA/Signal_pep-like_sf"/>
</dbReference>
<accession>L7CF83</accession>
<dbReference type="InterPro" id="IPR001650">
    <property type="entry name" value="Helicase_C-like"/>
</dbReference>
<evidence type="ECO:0000256" key="1">
    <source>
        <dbReference type="PROSITE-ProRule" id="PRU00464"/>
    </source>
</evidence>
<dbReference type="PROSITE" id="PS51192">
    <property type="entry name" value="HELICASE_ATP_BIND_1"/>
    <property type="match status" value="1"/>
</dbReference>
<dbReference type="Gene3D" id="3.40.50.300">
    <property type="entry name" value="P-loop containing nucleotide triphosphate hydrolases"/>
    <property type="match status" value="2"/>
</dbReference>
<dbReference type="Proteomes" id="UP000010959">
    <property type="component" value="Unassembled WGS sequence"/>
</dbReference>
<dbReference type="InterPro" id="IPR011146">
    <property type="entry name" value="HIT-like"/>
</dbReference>
<dbReference type="PROSITE" id="PS00892">
    <property type="entry name" value="HIT_1"/>
    <property type="match status" value="1"/>
</dbReference>
<gene>
    <name evidence="5" type="ORF">RBSWK_03371</name>
</gene>
<evidence type="ECO:0000313" key="6">
    <source>
        <dbReference type="Proteomes" id="UP000010959"/>
    </source>
</evidence>
<dbReference type="Pfam" id="PF00271">
    <property type="entry name" value="Helicase_C"/>
    <property type="match status" value="1"/>
</dbReference>
<dbReference type="Gene3D" id="2.10.109.10">
    <property type="entry name" value="Umud Fragment, subunit A"/>
    <property type="match status" value="1"/>
</dbReference>
<dbReference type="Pfam" id="PF00717">
    <property type="entry name" value="Peptidase_S24"/>
    <property type="match status" value="1"/>
</dbReference>
<proteinExistence type="predicted"/>
<dbReference type="Gene3D" id="3.30.870.10">
    <property type="entry name" value="Endonuclease Chain A"/>
    <property type="match status" value="1"/>
</dbReference>
<dbReference type="EMBL" id="AMWG01000094">
    <property type="protein sequence ID" value="ELP32683.1"/>
    <property type="molecule type" value="Genomic_DNA"/>
</dbReference>
<dbReference type="GO" id="GO:0005829">
    <property type="term" value="C:cytosol"/>
    <property type="evidence" value="ECO:0007669"/>
    <property type="project" value="TreeGrafter"/>
</dbReference>
<dbReference type="CDD" id="cd18799">
    <property type="entry name" value="SF2_C_EcoAI-like"/>
    <property type="match status" value="1"/>
</dbReference>
<organism evidence="5 6">
    <name type="scientific">Rhodopirellula baltica SWK14</name>
    <dbReference type="NCBI Taxonomy" id="993516"/>
    <lineage>
        <taxon>Bacteria</taxon>
        <taxon>Pseudomonadati</taxon>
        <taxon>Planctomycetota</taxon>
        <taxon>Planctomycetia</taxon>
        <taxon>Pirellulales</taxon>
        <taxon>Pirellulaceae</taxon>
        <taxon>Rhodopirellula</taxon>
    </lineage>
</organism>
<evidence type="ECO:0000259" key="4">
    <source>
        <dbReference type="PROSITE" id="PS51194"/>
    </source>
</evidence>
<sequence>MEPAGEAHWNELFVCQRVWSHRPSFATDGIRLTRHTFEERMDRSPFLSVDETDWIAANELAFAFLDRFPVTRGHALVVTRRVVPTWFDASPEEQAALMGLVNVVKQRLDETLDPKPTGYNVGFNCGETAGQTVMHVHVHVIPRYLGDVPDPRGGVRYVIPEKANYLVDETPAQTAQAEAGNATNAPRLELLTGYPDSTLWERLSDRMADARKIDVLASFVQPSGLAVIEGRLFETLGRDAAVRILVSDYLYISHPNALARLLAWQDTVGDDQDLRGELQARLVRHKSLSGQPESFHPKAWRIIDDHGSLVAVGSSNLSKPALETGVEWNLICSSRGHDGVPDDFVQAFGELWQSAEPLTSDLVEQYRLEAKAFRKEHFQAESIDHTTIPEPRPWQAAALKSLARFRADGFAKALISVATGMGKTWLAAFDVRQVGDALGRRTRVLVIAHRSHILTQAESVLSQLLDDAFQDGDSLVSRTSWYVGSRTELDGELVVASIQKLARPEGLKRLANEHFDYVIIDEVHHAEAPTYRRVMAKLDADFILGLTATPERTDGVDVVSIFDDNLAYHASIGTGIEEGALVPFHYVGIRDTVDFEQVPWRNGRFDPDELEQRVATSERMERLWQAINEHTGERTIVFCCSRRHAVFARDWLRGKGVRSAAVFSGGGGDSYGESLEQLRDGSLETLCVVDMFNEGLDVPAVDRVVMLRPTESKVVFLQQLGRGLRASMGKTRLLVIDFVGNHRLFAQRLLHLLSLGNHTAQWGDLRKWIQGASPELPEGCLLDVELGAKDLLKQFLPTGAAAGGEAYRGMRDELGRRPTPSELVARGYIPGTISRSAGSWFAFADDEGDLKDEEQQTLGLFGDWFKTVETTNLNKSYKMVVLRVLLGQSSFFDPVDLPEFAKRCRTHMLEHPVLRRDLLEGKHAIDHRHASDAEWMTWWIKWPIDRWLDNQNGSRWFKRTGDQLQLAIDCPPELHGSLESMTEELVEGRLARYIQSKRLAESPETANSFTGKVSHANGKAIVFIPTVEKEPGRPVGPTEVQLPNGDLWTFKFVKVACNVAYPKGEKKNRLPELLRQWFGEDAGLPGTDFRVHFQLSDGHWHVQPTGVENAVAADTSKRPITDALDEPEWTIEPSVKDSAKYASHVPVYDLVAAAGGFGPEGVPEEIGWIEVADRKLSTGMFAARVIGCSMEPRITSGSLCLFRPCPAGSRQNRLVLVQINTHADPVDGGRYTVKRYHSTKGGGEDGWQHQTIELQPLNPEYSAIQIDEEAATDLRVLGEFVAVLHEATPHDESR</sequence>
<dbReference type="PANTHER" id="PTHR47396">
    <property type="entry name" value="TYPE I RESTRICTION ENZYME ECOKI R PROTEIN"/>
    <property type="match status" value="1"/>
</dbReference>
<dbReference type="GO" id="GO:0005524">
    <property type="term" value="F:ATP binding"/>
    <property type="evidence" value="ECO:0007669"/>
    <property type="project" value="InterPro"/>
</dbReference>
<dbReference type="Pfam" id="PF04851">
    <property type="entry name" value="ResIII"/>
    <property type="match status" value="1"/>
</dbReference>
<dbReference type="PATRIC" id="fig|993516.3.peg.3591"/>
<dbReference type="SMART" id="SM00487">
    <property type="entry name" value="DEXDc"/>
    <property type="match status" value="1"/>
</dbReference>
<dbReference type="SUPFAM" id="SSF54197">
    <property type="entry name" value="HIT-like"/>
    <property type="match status" value="1"/>
</dbReference>
<evidence type="ECO:0000259" key="2">
    <source>
        <dbReference type="PROSITE" id="PS51084"/>
    </source>
</evidence>
<feature type="short sequence motif" description="Histidine triad motif" evidence="1">
    <location>
        <begin position="135"/>
        <end position="139"/>
    </location>
</feature>
<dbReference type="InterPro" id="IPR014001">
    <property type="entry name" value="Helicase_ATP-bd"/>
</dbReference>
<dbReference type="InterPro" id="IPR019808">
    <property type="entry name" value="Histidine_triad_CS"/>
</dbReference>
<dbReference type="SMART" id="SM00490">
    <property type="entry name" value="HELICc"/>
    <property type="match status" value="1"/>
</dbReference>
<dbReference type="GO" id="GO:0003677">
    <property type="term" value="F:DNA binding"/>
    <property type="evidence" value="ECO:0007669"/>
    <property type="project" value="InterPro"/>
</dbReference>
<name>L7CF83_RHOBT</name>
<dbReference type="InterPro" id="IPR036265">
    <property type="entry name" value="HIT-like_sf"/>
</dbReference>
<dbReference type="InterPro" id="IPR050742">
    <property type="entry name" value="Helicase_Restrict-Modif_Enz"/>
</dbReference>
<dbReference type="Pfam" id="PF01230">
    <property type="entry name" value="HIT"/>
    <property type="match status" value="1"/>
</dbReference>
<dbReference type="InterPro" id="IPR027417">
    <property type="entry name" value="P-loop_NTPase"/>
</dbReference>
<dbReference type="InterPro" id="IPR039418">
    <property type="entry name" value="LexA-like"/>
</dbReference>
<feature type="domain" description="HIT" evidence="2">
    <location>
        <begin position="42"/>
        <end position="150"/>
    </location>
</feature>
<feature type="domain" description="Helicase C-terminal" evidence="4">
    <location>
        <begin position="619"/>
        <end position="773"/>
    </location>
</feature>
<dbReference type="SUPFAM" id="SSF52540">
    <property type="entry name" value="P-loop containing nucleoside triphosphate hydrolases"/>
    <property type="match status" value="1"/>
</dbReference>
<evidence type="ECO:0000259" key="3">
    <source>
        <dbReference type="PROSITE" id="PS51192"/>
    </source>
</evidence>
<protein>
    <submittedName>
        <fullName evidence="5">Type III restriction protein, res subunit</fullName>
    </submittedName>
</protein>